<dbReference type="Proteomes" id="UP000215086">
    <property type="component" value="Chromosome"/>
</dbReference>
<evidence type="ECO:0000313" key="1">
    <source>
        <dbReference type="EMBL" id="ASV75753.1"/>
    </source>
</evidence>
<evidence type="ECO:0000313" key="2">
    <source>
        <dbReference type="Proteomes" id="UP000215086"/>
    </source>
</evidence>
<organism evidence="1 2">
    <name type="scientific">Thermogutta terrifontis</name>
    <dbReference type="NCBI Taxonomy" id="1331910"/>
    <lineage>
        <taxon>Bacteria</taxon>
        <taxon>Pseudomonadati</taxon>
        <taxon>Planctomycetota</taxon>
        <taxon>Planctomycetia</taxon>
        <taxon>Pirellulales</taxon>
        <taxon>Thermoguttaceae</taxon>
        <taxon>Thermogutta</taxon>
    </lineage>
</organism>
<protein>
    <submittedName>
        <fullName evidence="1">Uncharacterized protein</fullName>
    </submittedName>
</protein>
<dbReference type="EMBL" id="CP018477">
    <property type="protein sequence ID" value="ASV75753.1"/>
    <property type="molecule type" value="Genomic_DNA"/>
</dbReference>
<dbReference type="KEGG" id="ttf:THTE_3151"/>
<gene>
    <name evidence="1" type="ORF">THTE_3151</name>
</gene>
<accession>A0A286RIG8</accession>
<reference evidence="1 2" key="1">
    <citation type="journal article" name="Front. Microbiol.">
        <title>Sugar Metabolism of the First Thermophilic Planctomycete Thermogutta terrifontis: Comparative Genomic and Transcriptomic Approaches.</title>
        <authorList>
            <person name="Elcheninov A.G."/>
            <person name="Menzel P."/>
            <person name="Gudbergsdottir S.R."/>
            <person name="Slesarev A.I."/>
            <person name="Kadnikov V.V."/>
            <person name="Krogh A."/>
            <person name="Bonch-Osmolovskaya E.A."/>
            <person name="Peng X."/>
            <person name="Kublanov I.V."/>
        </authorList>
    </citation>
    <scope>NUCLEOTIDE SEQUENCE [LARGE SCALE GENOMIC DNA]</scope>
    <source>
        <strain evidence="1 2">R1</strain>
    </source>
</reference>
<proteinExistence type="predicted"/>
<sequence>MPQQLDQSGRSKKTTGQFLRLIHGRIQISVFEEADSTAAALDQNQCRTAGDESVNSSSHCDQSCGLQNRCFQKSTSAGSLTPQPC</sequence>
<keyword evidence="2" id="KW-1185">Reference proteome</keyword>
<name>A0A286RIG8_9BACT</name>
<dbReference type="AlphaFoldDB" id="A0A286RIG8"/>